<dbReference type="STRING" id="118168.MC7420_4809"/>
<dbReference type="EMBL" id="DS989846">
    <property type="protein sequence ID" value="EDX76553.1"/>
    <property type="molecule type" value="Genomic_DNA"/>
</dbReference>
<dbReference type="Pfam" id="PF20797">
    <property type="entry name" value="HepT-like_2"/>
    <property type="match status" value="1"/>
</dbReference>
<evidence type="ECO:0000259" key="1">
    <source>
        <dbReference type="Pfam" id="PF20797"/>
    </source>
</evidence>
<organism evidence="2 3">
    <name type="scientific">Coleofasciculus chthonoplastes PCC 7420</name>
    <dbReference type="NCBI Taxonomy" id="118168"/>
    <lineage>
        <taxon>Bacteria</taxon>
        <taxon>Bacillati</taxon>
        <taxon>Cyanobacteriota</taxon>
        <taxon>Cyanophyceae</taxon>
        <taxon>Coleofasciculales</taxon>
        <taxon>Coleofasciculaceae</taxon>
        <taxon>Coleofasciculus</taxon>
    </lineage>
</organism>
<dbReference type="OrthoDB" id="9792853at2"/>
<dbReference type="HOGENOM" id="CLU_131990_0_0_3"/>
<dbReference type="Proteomes" id="UP000003835">
    <property type="component" value="Unassembled WGS sequence"/>
</dbReference>
<keyword evidence="3" id="KW-1185">Reference proteome</keyword>
<evidence type="ECO:0000313" key="3">
    <source>
        <dbReference type="Proteomes" id="UP000003835"/>
    </source>
</evidence>
<dbReference type="eggNOG" id="COG1669">
    <property type="taxonomic scope" value="Bacteria"/>
</dbReference>
<reference evidence="2 3" key="1">
    <citation type="submission" date="2008-07" db="EMBL/GenBank/DDBJ databases">
        <authorList>
            <person name="Tandeau de Marsac N."/>
            <person name="Ferriera S."/>
            <person name="Johnson J."/>
            <person name="Kravitz S."/>
            <person name="Beeson K."/>
            <person name="Sutton G."/>
            <person name="Rogers Y.-H."/>
            <person name="Friedman R."/>
            <person name="Frazier M."/>
            <person name="Venter J.C."/>
        </authorList>
    </citation>
    <scope>NUCLEOTIDE SEQUENCE [LARGE SCALE GENOMIC DNA]</scope>
    <source>
        <strain evidence="2 3">PCC 7420</strain>
    </source>
</reference>
<accession>B4VNV7</accession>
<protein>
    <recommendedName>
        <fullName evidence="1">HepT-like domain-containing protein</fullName>
    </recommendedName>
</protein>
<evidence type="ECO:0000313" key="2">
    <source>
        <dbReference type="EMBL" id="EDX76553.1"/>
    </source>
</evidence>
<name>B4VNV7_9CYAN</name>
<proteinExistence type="predicted"/>
<sequence>MLVQRIEQELAQVQEAVTQTQRLINKLPQTQDDDMQNALIAAIALNMQSYYTGAERIFYEIAKEIDGDVPTGADWHRQVLEQLSVEIPTVRQAVLSQTTLIDLDEFRRFRHVVRSNYAHNLNPDLVVQLSEKLAICSQKLMQDIQVFMRGMGLG</sequence>
<dbReference type="InterPro" id="IPR048769">
    <property type="entry name" value="HepT-like_dom"/>
</dbReference>
<feature type="domain" description="HepT-like" evidence="1">
    <location>
        <begin position="42"/>
        <end position="150"/>
    </location>
</feature>
<gene>
    <name evidence="2" type="ORF">MC7420_4809</name>
</gene>
<dbReference type="AlphaFoldDB" id="B4VNV7"/>